<reference evidence="2 3" key="1">
    <citation type="journal article" date="2013" name="Genome Announc.">
        <title>Draft Genome Sequences of Two Pairs of Human Intestinal Bifidobacterium longum subsp. longum Strains, 44B and 1-6B and 35B and 2-2B, Consecutively Isolated from Two Children after a 5-Year Time Period.</title>
        <authorList>
            <person name="Shkoporov A.N."/>
            <person name="Efimov B.A."/>
            <person name="Khokhlova E.V."/>
            <person name="Chaplin A.V."/>
            <person name="Kafarskaya L.I."/>
            <person name="Durkin A.S."/>
            <person name="McCorrison J."/>
            <person name="Torralba M."/>
            <person name="Gillis M."/>
            <person name="Sutton G."/>
            <person name="Weibel D.B."/>
            <person name="Nelson K.E."/>
            <person name="Smeianov V.V."/>
        </authorList>
    </citation>
    <scope>NUCLEOTIDE SEQUENCE [LARGE SCALE GENOMIC DNA]</scope>
    <source>
        <strain evidence="2 3">1-6B</strain>
    </source>
</reference>
<feature type="transmembrane region" description="Helical" evidence="1">
    <location>
        <begin position="23"/>
        <end position="49"/>
    </location>
</feature>
<dbReference type="EMBL" id="AJTF01000007">
    <property type="protein sequence ID" value="EIJ28712.1"/>
    <property type="molecule type" value="Genomic_DNA"/>
</dbReference>
<name>A0AA87IH49_BIFLL</name>
<sequence>MRYGASSRHMGEPRPAAGVEPGLLAAGLAMAPLLMAFGALATLGGALLLRLLSGIRIMTAISQAAAATFFHTAHAGRRLPAHRTHTRMGSGPGSHGKELIMAFDYMHPPEDFEYLGEWCKAWRDPATGDWTISQLLDGLETEQIILSGEEVRELARLAAQHDPTDYELEYGELRRPMFASPDENGTAVNAAEGAGGEQARIHAAEALHRLGRV</sequence>
<organism evidence="2 3">
    <name type="scientific">Bifidobacterium longum subsp. longum 1-6B</name>
    <dbReference type="NCBI Taxonomy" id="1161744"/>
    <lineage>
        <taxon>Bacteria</taxon>
        <taxon>Bacillati</taxon>
        <taxon>Actinomycetota</taxon>
        <taxon>Actinomycetes</taxon>
        <taxon>Bifidobacteriales</taxon>
        <taxon>Bifidobacteriaceae</taxon>
        <taxon>Bifidobacterium</taxon>
    </lineage>
</organism>
<protein>
    <submittedName>
        <fullName evidence="2">Uncharacterized protein</fullName>
    </submittedName>
</protein>
<evidence type="ECO:0000313" key="3">
    <source>
        <dbReference type="Proteomes" id="UP000006410"/>
    </source>
</evidence>
<evidence type="ECO:0000313" key="2">
    <source>
        <dbReference type="EMBL" id="EIJ28712.1"/>
    </source>
</evidence>
<keyword evidence="1" id="KW-0472">Membrane</keyword>
<keyword evidence="1" id="KW-0812">Transmembrane</keyword>
<keyword evidence="1" id="KW-1133">Transmembrane helix</keyword>
<evidence type="ECO:0000256" key="1">
    <source>
        <dbReference type="SAM" id="Phobius"/>
    </source>
</evidence>
<gene>
    <name evidence="2" type="ORF">HMPREF1313_1369</name>
</gene>
<comment type="caution">
    <text evidence="2">The sequence shown here is derived from an EMBL/GenBank/DDBJ whole genome shotgun (WGS) entry which is preliminary data.</text>
</comment>
<dbReference type="Proteomes" id="UP000006410">
    <property type="component" value="Unassembled WGS sequence"/>
</dbReference>
<proteinExistence type="predicted"/>
<accession>A0AA87IH49</accession>
<dbReference type="AlphaFoldDB" id="A0AA87IH49"/>